<feature type="compositionally biased region" description="Acidic residues" evidence="1">
    <location>
        <begin position="15"/>
        <end position="31"/>
    </location>
</feature>
<proteinExistence type="predicted"/>
<accession>A0A9D4C271</accession>
<name>A0A9D4C271_DREPO</name>
<protein>
    <submittedName>
        <fullName evidence="2">Uncharacterized protein</fullName>
    </submittedName>
</protein>
<organism evidence="2 3">
    <name type="scientific">Dreissena polymorpha</name>
    <name type="common">Zebra mussel</name>
    <name type="synonym">Mytilus polymorpha</name>
    <dbReference type="NCBI Taxonomy" id="45954"/>
    <lineage>
        <taxon>Eukaryota</taxon>
        <taxon>Metazoa</taxon>
        <taxon>Spiralia</taxon>
        <taxon>Lophotrochozoa</taxon>
        <taxon>Mollusca</taxon>
        <taxon>Bivalvia</taxon>
        <taxon>Autobranchia</taxon>
        <taxon>Heteroconchia</taxon>
        <taxon>Euheterodonta</taxon>
        <taxon>Imparidentia</taxon>
        <taxon>Neoheterodontei</taxon>
        <taxon>Myida</taxon>
        <taxon>Dreissenoidea</taxon>
        <taxon>Dreissenidae</taxon>
        <taxon>Dreissena</taxon>
    </lineage>
</organism>
<feature type="compositionally biased region" description="Polar residues" evidence="1">
    <location>
        <begin position="34"/>
        <end position="52"/>
    </location>
</feature>
<dbReference type="AlphaFoldDB" id="A0A9D4C271"/>
<sequence length="62" mass="6718">MAKSRERHLERLPDSDDSGEEGDSSQDDGEELPQTKSPALSTSSVEQTSSAANKPEKKTRGE</sequence>
<evidence type="ECO:0000313" key="3">
    <source>
        <dbReference type="Proteomes" id="UP000828390"/>
    </source>
</evidence>
<dbReference type="Proteomes" id="UP000828390">
    <property type="component" value="Unassembled WGS sequence"/>
</dbReference>
<gene>
    <name evidence="2" type="ORF">DPMN_058677</name>
</gene>
<evidence type="ECO:0000256" key="1">
    <source>
        <dbReference type="SAM" id="MobiDB-lite"/>
    </source>
</evidence>
<dbReference type="EMBL" id="JAIWYP010000013">
    <property type="protein sequence ID" value="KAH3715961.1"/>
    <property type="molecule type" value="Genomic_DNA"/>
</dbReference>
<feature type="region of interest" description="Disordered" evidence="1">
    <location>
        <begin position="1"/>
        <end position="62"/>
    </location>
</feature>
<comment type="caution">
    <text evidence="2">The sequence shown here is derived from an EMBL/GenBank/DDBJ whole genome shotgun (WGS) entry which is preliminary data.</text>
</comment>
<reference evidence="2" key="2">
    <citation type="submission" date="2020-11" db="EMBL/GenBank/DDBJ databases">
        <authorList>
            <person name="McCartney M.A."/>
            <person name="Auch B."/>
            <person name="Kono T."/>
            <person name="Mallez S."/>
            <person name="Becker A."/>
            <person name="Gohl D.M."/>
            <person name="Silverstein K.A.T."/>
            <person name="Koren S."/>
            <person name="Bechman K.B."/>
            <person name="Herman A."/>
            <person name="Abrahante J.E."/>
            <person name="Garbe J."/>
        </authorList>
    </citation>
    <scope>NUCLEOTIDE SEQUENCE</scope>
    <source>
        <strain evidence="2">Duluth1</strain>
        <tissue evidence="2">Whole animal</tissue>
    </source>
</reference>
<evidence type="ECO:0000313" key="2">
    <source>
        <dbReference type="EMBL" id="KAH3715961.1"/>
    </source>
</evidence>
<keyword evidence="3" id="KW-1185">Reference proteome</keyword>
<reference evidence="2" key="1">
    <citation type="journal article" date="2019" name="bioRxiv">
        <title>The Genome of the Zebra Mussel, Dreissena polymorpha: A Resource for Invasive Species Research.</title>
        <authorList>
            <person name="McCartney M.A."/>
            <person name="Auch B."/>
            <person name="Kono T."/>
            <person name="Mallez S."/>
            <person name="Zhang Y."/>
            <person name="Obille A."/>
            <person name="Becker A."/>
            <person name="Abrahante J.E."/>
            <person name="Garbe J."/>
            <person name="Badalamenti J.P."/>
            <person name="Herman A."/>
            <person name="Mangelson H."/>
            <person name="Liachko I."/>
            <person name="Sullivan S."/>
            <person name="Sone E.D."/>
            <person name="Koren S."/>
            <person name="Silverstein K.A.T."/>
            <person name="Beckman K.B."/>
            <person name="Gohl D.M."/>
        </authorList>
    </citation>
    <scope>NUCLEOTIDE SEQUENCE</scope>
    <source>
        <strain evidence="2">Duluth1</strain>
        <tissue evidence="2">Whole animal</tissue>
    </source>
</reference>